<feature type="region of interest" description="Disordered" evidence="6">
    <location>
        <begin position="461"/>
        <end position="493"/>
    </location>
</feature>
<feature type="compositionally biased region" description="Polar residues" evidence="6">
    <location>
        <begin position="553"/>
        <end position="562"/>
    </location>
</feature>
<dbReference type="CDD" id="cd00054">
    <property type="entry name" value="EGF_CA"/>
    <property type="match status" value="1"/>
</dbReference>
<comment type="caution">
    <text evidence="5">Lacks conserved residue(s) required for the propagation of feature annotation.</text>
</comment>
<evidence type="ECO:0000313" key="9">
    <source>
        <dbReference type="EMBL" id="CAC5413627.1"/>
    </source>
</evidence>
<name>A0A6J8DZU1_MYTCO</name>
<keyword evidence="2" id="KW-0732">Signal</keyword>
<dbReference type="SMART" id="SM00181">
    <property type="entry name" value="EGF"/>
    <property type="match status" value="2"/>
</dbReference>
<dbReference type="CDD" id="cd00053">
    <property type="entry name" value="EGF"/>
    <property type="match status" value="1"/>
</dbReference>
<keyword evidence="10" id="KW-1185">Reference proteome</keyword>
<keyword evidence="4 5" id="KW-1015">Disulfide bond</keyword>
<proteinExistence type="predicted"/>
<feature type="disulfide bond" evidence="5">
    <location>
        <begin position="272"/>
        <end position="281"/>
    </location>
</feature>
<dbReference type="InterPro" id="IPR000742">
    <property type="entry name" value="EGF"/>
</dbReference>
<feature type="compositionally biased region" description="Low complexity" evidence="6">
    <location>
        <begin position="659"/>
        <end position="668"/>
    </location>
</feature>
<feature type="compositionally biased region" description="Basic and acidic residues" evidence="6">
    <location>
        <begin position="461"/>
        <end position="473"/>
    </location>
</feature>
<dbReference type="GO" id="GO:0032991">
    <property type="term" value="C:protein-containing complex"/>
    <property type="evidence" value="ECO:0007669"/>
    <property type="project" value="TreeGrafter"/>
</dbReference>
<feature type="compositionally biased region" description="Polar residues" evidence="6">
    <location>
        <begin position="479"/>
        <end position="493"/>
    </location>
</feature>
<keyword evidence="3" id="KW-0677">Repeat</keyword>
<gene>
    <name evidence="9" type="ORF">MCOR_46498</name>
</gene>
<dbReference type="InterPro" id="IPR001881">
    <property type="entry name" value="EGF-like_Ca-bd_dom"/>
</dbReference>
<evidence type="ECO:0000256" key="7">
    <source>
        <dbReference type="SAM" id="Phobius"/>
    </source>
</evidence>
<evidence type="ECO:0000256" key="3">
    <source>
        <dbReference type="ARBA" id="ARBA00022737"/>
    </source>
</evidence>
<sequence>MTTSDLTPRKPIKYHVNKAEISHTCQNNCRRDQPLEEQLAPKNIYYNNPPESRRDQPLEEQLAPKNIYYKNPPESRRSEPSEEQPAPKNIKPPESQRNEPLEEQPAPKNIKPAETLRDTDPKQYWKLLKSLKYENTNNKIELQAGFPEIIDHFKHQGETVNYDKEFKTKIETDILNETDALLFNEVTDKPFTINEVNKCIQKLKTGKSSGPDQISNEIIKYSGVVTCKAITKLFNLILDSGAIGDPCITKPCANGGKCTWKRGKDPNFTCKCALGYKGKFCQESVPECGSQPCKEKGSCVSTPKGFICMCTDGFRGIYCEDKTMKNKTDITITPEELYEVEIGLGIFSGLVVVIIIILVIHFIRVNKRRENMVAQYKHLLSVEETHPPLPPGIFEVSNLLCYELFCFACPKWSESLTKYASKEVLQKASSRMEEEPLMNRQSLLSMKKSLDSVWRGSFEEQKPKYRTTRDRPQSLDFPKQNSSTRPKSYSSLPMQMSHIDQQYSWLPRNYDRSAFNVEQPDEIVNIEHVQSQESLLSRQSSRVLPRIQPEMSPRSNRPFQKRSSTERPWSYDVDPYTIQSRRKSLRHHSPHDTSSATHDEIADLYDRISHSRHEIPSQNNQHSQYLENVASEYRPQQFDQSLEQMESEYRRLSRRQSPNRRSSTSSNRHYMPIPPPPPPPPPQIPRDSGIDRKYGSSLIRRLSSKFDQGQYTPPAPPVPPPPPFTIDD</sequence>
<keyword evidence="1 5" id="KW-0245">EGF-like domain</keyword>
<reference evidence="9 10" key="1">
    <citation type="submission" date="2020-06" db="EMBL/GenBank/DDBJ databases">
        <authorList>
            <person name="Li R."/>
            <person name="Bekaert M."/>
        </authorList>
    </citation>
    <scope>NUCLEOTIDE SEQUENCE [LARGE SCALE GENOMIC DNA]</scope>
    <source>
        <strain evidence="10">wild</strain>
    </source>
</reference>
<dbReference type="GO" id="GO:0005886">
    <property type="term" value="C:plasma membrane"/>
    <property type="evidence" value="ECO:0007669"/>
    <property type="project" value="TreeGrafter"/>
</dbReference>
<keyword evidence="7" id="KW-0812">Transmembrane</keyword>
<protein>
    <recommendedName>
        <fullName evidence="8">EGF-like domain-containing protein</fullName>
    </recommendedName>
</protein>
<evidence type="ECO:0000256" key="4">
    <source>
        <dbReference type="ARBA" id="ARBA00023157"/>
    </source>
</evidence>
<dbReference type="OrthoDB" id="6144928at2759"/>
<keyword evidence="7" id="KW-0472">Membrane</keyword>
<evidence type="ECO:0000256" key="5">
    <source>
        <dbReference type="PROSITE-ProRule" id="PRU00076"/>
    </source>
</evidence>
<feature type="region of interest" description="Disordered" evidence="6">
    <location>
        <begin position="532"/>
        <end position="575"/>
    </location>
</feature>
<feature type="transmembrane region" description="Helical" evidence="7">
    <location>
        <begin position="342"/>
        <end position="363"/>
    </location>
</feature>
<dbReference type="GO" id="GO:0045197">
    <property type="term" value="P:establishment or maintenance of epithelial cell apical/basal polarity"/>
    <property type="evidence" value="ECO:0007669"/>
    <property type="project" value="TreeGrafter"/>
</dbReference>
<dbReference type="PROSITE" id="PS00022">
    <property type="entry name" value="EGF_1"/>
    <property type="match status" value="2"/>
</dbReference>
<feature type="compositionally biased region" description="Pro residues" evidence="6">
    <location>
        <begin position="713"/>
        <end position="728"/>
    </location>
</feature>
<dbReference type="EMBL" id="CACVKT020008164">
    <property type="protein sequence ID" value="CAC5413627.1"/>
    <property type="molecule type" value="Genomic_DNA"/>
</dbReference>
<dbReference type="PROSITE" id="PS50026">
    <property type="entry name" value="EGF_3"/>
    <property type="match status" value="2"/>
</dbReference>
<accession>A0A6J8DZU1</accession>
<evidence type="ECO:0000313" key="10">
    <source>
        <dbReference type="Proteomes" id="UP000507470"/>
    </source>
</evidence>
<feature type="region of interest" description="Disordered" evidence="6">
    <location>
        <begin position="644"/>
        <end position="728"/>
    </location>
</feature>
<keyword evidence="7" id="KW-1133">Transmembrane helix</keyword>
<feature type="compositionally biased region" description="Pro residues" evidence="6">
    <location>
        <begin position="672"/>
        <end position="684"/>
    </location>
</feature>
<feature type="domain" description="EGF-like" evidence="8">
    <location>
        <begin position="284"/>
        <end position="320"/>
    </location>
</feature>
<evidence type="ECO:0000259" key="8">
    <source>
        <dbReference type="PROSITE" id="PS50026"/>
    </source>
</evidence>
<dbReference type="InterPro" id="IPR051022">
    <property type="entry name" value="Notch_Cell-Fate_Det"/>
</dbReference>
<dbReference type="SUPFAM" id="SSF57196">
    <property type="entry name" value="EGF/Laminin"/>
    <property type="match status" value="2"/>
</dbReference>
<feature type="domain" description="EGF-like" evidence="8">
    <location>
        <begin position="243"/>
        <end position="282"/>
    </location>
</feature>
<evidence type="ECO:0000256" key="2">
    <source>
        <dbReference type="ARBA" id="ARBA00022729"/>
    </source>
</evidence>
<dbReference type="FunFam" id="2.10.25.10:FF:000066">
    <property type="entry name" value="FAT atypical cadherin 4"/>
    <property type="match status" value="1"/>
</dbReference>
<organism evidence="9 10">
    <name type="scientific">Mytilus coruscus</name>
    <name type="common">Sea mussel</name>
    <dbReference type="NCBI Taxonomy" id="42192"/>
    <lineage>
        <taxon>Eukaryota</taxon>
        <taxon>Metazoa</taxon>
        <taxon>Spiralia</taxon>
        <taxon>Lophotrochozoa</taxon>
        <taxon>Mollusca</taxon>
        <taxon>Bivalvia</taxon>
        <taxon>Autobranchia</taxon>
        <taxon>Pteriomorphia</taxon>
        <taxon>Mytilida</taxon>
        <taxon>Mytiloidea</taxon>
        <taxon>Mytilidae</taxon>
        <taxon>Mytilinae</taxon>
        <taxon>Mytilus</taxon>
    </lineage>
</organism>
<feature type="compositionally biased region" description="Low complexity" evidence="6">
    <location>
        <begin position="532"/>
        <end position="546"/>
    </location>
</feature>
<dbReference type="Gene3D" id="2.10.25.10">
    <property type="entry name" value="Laminin"/>
    <property type="match status" value="2"/>
</dbReference>
<dbReference type="PROSITE" id="PS01186">
    <property type="entry name" value="EGF_2"/>
    <property type="match status" value="2"/>
</dbReference>
<feature type="disulfide bond" evidence="5">
    <location>
        <begin position="310"/>
        <end position="319"/>
    </location>
</feature>
<dbReference type="PANTHER" id="PTHR24049">
    <property type="entry name" value="CRUMBS FAMILY MEMBER"/>
    <property type="match status" value="1"/>
</dbReference>
<feature type="region of interest" description="Disordered" evidence="6">
    <location>
        <begin position="32"/>
        <end position="118"/>
    </location>
</feature>
<dbReference type="FunFam" id="2.10.25.10:FF:000118">
    <property type="entry name" value="protein delta homolog 2"/>
    <property type="match status" value="1"/>
</dbReference>
<dbReference type="GO" id="GO:0007157">
    <property type="term" value="P:heterophilic cell-cell adhesion via plasma membrane cell adhesion molecules"/>
    <property type="evidence" value="ECO:0007669"/>
    <property type="project" value="TreeGrafter"/>
</dbReference>
<dbReference type="SMART" id="SM00179">
    <property type="entry name" value="EGF_CA"/>
    <property type="match status" value="2"/>
</dbReference>
<dbReference type="AlphaFoldDB" id="A0A6J8DZU1"/>
<dbReference type="Proteomes" id="UP000507470">
    <property type="component" value="Unassembled WGS sequence"/>
</dbReference>
<evidence type="ECO:0000256" key="6">
    <source>
        <dbReference type="SAM" id="MobiDB-lite"/>
    </source>
</evidence>
<dbReference type="GO" id="GO:0005509">
    <property type="term" value="F:calcium ion binding"/>
    <property type="evidence" value="ECO:0007669"/>
    <property type="project" value="InterPro"/>
</dbReference>
<dbReference type="PANTHER" id="PTHR24049:SF22">
    <property type="entry name" value="DROSOPHILA CRUMBS HOMOLOG"/>
    <property type="match status" value="1"/>
</dbReference>
<evidence type="ECO:0000256" key="1">
    <source>
        <dbReference type="ARBA" id="ARBA00022536"/>
    </source>
</evidence>
<dbReference type="Pfam" id="PF00008">
    <property type="entry name" value="EGF"/>
    <property type="match status" value="1"/>
</dbReference>